<protein>
    <submittedName>
        <fullName evidence="1">Uncharacterized protein</fullName>
    </submittedName>
</protein>
<accession>U4T7T9</accession>
<dbReference type="AlphaFoldDB" id="U4T7T9"/>
<dbReference type="EMBL" id="AUSW01000006">
    <property type="protein sequence ID" value="ERL56985.1"/>
    <property type="molecule type" value="Genomic_DNA"/>
</dbReference>
<dbReference type="PATRIC" id="fig|1354303.4.peg.183"/>
<name>U4T7T9_9GAMM</name>
<comment type="caution">
    <text evidence="1">The sequence shown here is derived from an EMBL/GenBank/DDBJ whole genome shotgun (WGS) entry which is preliminary data.</text>
</comment>
<evidence type="ECO:0000313" key="1">
    <source>
        <dbReference type="EMBL" id="ERL56985.1"/>
    </source>
</evidence>
<gene>
    <name evidence="1" type="ORF">M917_0182</name>
</gene>
<sequence length="39" mass="4270">MTDAVTPLPSSLLASSLPAYVCDHILQQLFDATFEPYDV</sequence>
<dbReference type="Proteomes" id="UP000016761">
    <property type="component" value="Unassembled WGS sequence"/>
</dbReference>
<evidence type="ECO:0000313" key="2">
    <source>
        <dbReference type="Proteomes" id="UP000016761"/>
    </source>
</evidence>
<organism evidence="1 2">
    <name type="scientific">Psychrobacter aquaticus CMS 56</name>
    <dbReference type="NCBI Taxonomy" id="1354303"/>
    <lineage>
        <taxon>Bacteria</taxon>
        <taxon>Pseudomonadati</taxon>
        <taxon>Pseudomonadota</taxon>
        <taxon>Gammaproteobacteria</taxon>
        <taxon>Moraxellales</taxon>
        <taxon>Moraxellaceae</taxon>
        <taxon>Psychrobacter</taxon>
    </lineage>
</organism>
<keyword evidence="2" id="KW-1185">Reference proteome</keyword>
<proteinExistence type="predicted"/>
<reference evidence="1 2" key="1">
    <citation type="journal article" date="2013" name="Genome Announc.">
        <title>Draft Genome Sequence of Psychrobacter aquaticus Strain CMS 56T, Isolated from a Cyanobacterial Mat Sample Collected from Water Bodies in the McMurdo Dry Valley Region of Antarctica.</title>
        <authorList>
            <person name="Reddy G.S."/>
            <person name="Ara S."/>
            <person name="Singh A."/>
            <person name="Kumar Pinnaka A."/>
            <person name="Shivaji S."/>
        </authorList>
    </citation>
    <scope>NUCLEOTIDE SEQUENCE [LARGE SCALE GENOMIC DNA]</scope>
    <source>
        <strain evidence="1 2">CMS 56</strain>
    </source>
</reference>